<evidence type="ECO:0000313" key="3">
    <source>
        <dbReference type="EMBL" id="MCY6370940.1"/>
    </source>
</evidence>
<feature type="domain" description="DUF218" evidence="2">
    <location>
        <begin position="99"/>
        <end position="243"/>
    </location>
</feature>
<comment type="caution">
    <text evidence="3">The sequence shown here is derived from an EMBL/GenBank/DDBJ whole genome shotgun (WGS) entry which is preliminary data.</text>
</comment>
<dbReference type="Pfam" id="PF02698">
    <property type="entry name" value="DUF218"/>
    <property type="match status" value="1"/>
</dbReference>
<keyword evidence="4" id="KW-1185">Reference proteome</keyword>
<accession>A0ABT4CPF9</accession>
<keyword evidence="1" id="KW-1133">Transmembrane helix</keyword>
<organism evidence="3 4">
    <name type="scientific">Clostridium ganghwense</name>
    <dbReference type="NCBI Taxonomy" id="312089"/>
    <lineage>
        <taxon>Bacteria</taxon>
        <taxon>Bacillati</taxon>
        <taxon>Bacillota</taxon>
        <taxon>Clostridia</taxon>
        <taxon>Eubacteriales</taxon>
        <taxon>Clostridiaceae</taxon>
        <taxon>Clostridium</taxon>
    </lineage>
</organism>
<dbReference type="InterPro" id="IPR003848">
    <property type="entry name" value="DUF218"/>
</dbReference>
<name>A0ABT4CPF9_9CLOT</name>
<dbReference type="InterPro" id="IPR051599">
    <property type="entry name" value="Cell_Envelope_Assoc"/>
</dbReference>
<evidence type="ECO:0000259" key="2">
    <source>
        <dbReference type="Pfam" id="PF02698"/>
    </source>
</evidence>
<dbReference type="Proteomes" id="UP001079657">
    <property type="component" value="Unassembled WGS sequence"/>
</dbReference>
<proteinExistence type="predicted"/>
<protein>
    <submittedName>
        <fullName evidence="3">YdcF family protein</fullName>
    </submittedName>
</protein>
<dbReference type="InterPro" id="IPR014729">
    <property type="entry name" value="Rossmann-like_a/b/a_fold"/>
</dbReference>
<dbReference type="RefSeq" id="WP_268049782.1">
    <property type="nucleotide sequence ID" value="NZ_JAPQES010000003.1"/>
</dbReference>
<dbReference type="PANTHER" id="PTHR30336">
    <property type="entry name" value="INNER MEMBRANE PROTEIN, PROBABLE PERMEASE"/>
    <property type="match status" value="1"/>
</dbReference>
<sequence>MEKVRNISITMLGVIYVIYYFLLVIFGGKISFSTFWLMLAIVMFLIGMIKKLEKNKKIKVNKSVKKIFTILVSLGAVSFIIIEGFIIASGSNNKFKQSDYLLILGAGLRGERMSLALSQRMYKSLEYIDKYPDVKIIVSGGKGPREYITEAEAMKRFLVKHGVDENNIVKEEKSTSTAENIEYTKEKLKQIDGRTDIKISIVTTNFHMFRAQFLAKRVGFDTYAVPAKLHFLLIPNYYVREYFAVINSYIFDRIGDGSRVLNKT</sequence>
<reference evidence="3" key="1">
    <citation type="submission" date="2022-12" db="EMBL/GenBank/DDBJ databases">
        <authorList>
            <person name="Wang J."/>
        </authorList>
    </citation>
    <scope>NUCLEOTIDE SEQUENCE</scope>
    <source>
        <strain evidence="3">HY-42-06</strain>
    </source>
</reference>
<dbReference type="CDD" id="cd06259">
    <property type="entry name" value="YdcF-like"/>
    <property type="match status" value="1"/>
</dbReference>
<dbReference type="PANTHER" id="PTHR30336:SF4">
    <property type="entry name" value="ENVELOPE BIOGENESIS FACTOR ELYC"/>
    <property type="match status" value="1"/>
</dbReference>
<dbReference type="EMBL" id="JAPQES010000003">
    <property type="protein sequence ID" value="MCY6370940.1"/>
    <property type="molecule type" value="Genomic_DNA"/>
</dbReference>
<evidence type="ECO:0000256" key="1">
    <source>
        <dbReference type="SAM" id="Phobius"/>
    </source>
</evidence>
<evidence type="ECO:0000313" key="4">
    <source>
        <dbReference type="Proteomes" id="UP001079657"/>
    </source>
</evidence>
<keyword evidence="1" id="KW-0472">Membrane</keyword>
<feature type="transmembrane region" description="Helical" evidence="1">
    <location>
        <begin position="32"/>
        <end position="49"/>
    </location>
</feature>
<gene>
    <name evidence="3" type="ORF">OXH55_09885</name>
</gene>
<feature type="transmembrane region" description="Helical" evidence="1">
    <location>
        <begin position="70"/>
        <end position="88"/>
    </location>
</feature>
<dbReference type="Gene3D" id="3.40.50.620">
    <property type="entry name" value="HUPs"/>
    <property type="match status" value="1"/>
</dbReference>
<feature type="transmembrane region" description="Helical" evidence="1">
    <location>
        <begin position="7"/>
        <end position="26"/>
    </location>
</feature>
<keyword evidence="1" id="KW-0812">Transmembrane</keyword>